<organism evidence="2 3">
    <name type="scientific">Cucumis melo var. makuwa</name>
    <name type="common">Oriental melon</name>
    <dbReference type="NCBI Taxonomy" id="1194695"/>
    <lineage>
        <taxon>Eukaryota</taxon>
        <taxon>Viridiplantae</taxon>
        <taxon>Streptophyta</taxon>
        <taxon>Embryophyta</taxon>
        <taxon>Tracheophyta</taxon>
        <taxon>Spermatophyta</taxon>
        <taxon>Magnoliopsida</taxon>
        <taxon>eudicotyledons</taxon>
        <taxon>Gunneridae</taxon>
        <taxon>Pentapetalae</taxon>
        <taxon>rosids</taxon>
        <taxon>fabids</taxon>
        <taxon>Cucurbitales</taxon>
        <taxon>Cucurbitaceae</taxon>
        <taxon>Benincaseae</taxon>
        <taxon>Cucumis</taxon>
    </lineage>
</organism>
<dbReference type="PANTHER" id="PTHR14363">
    <property type="entry name" value="HEPARANASE-RELATED"/>
    <property type="match status" value="1"/>
</dbReference>
<dbReference type="InterPro" id="IPR005199">
    <property type="entry name" value="Glyco_hydro_79"/>
</dbReference>
<dbReference type="EMBL" id="SSTD01008307">
    <property type="protein sequence ID" value="TYK16699.1"/>
    <property type="molecule type" value="Genomic_DNA"/>
</dbReference>
<protein>
    <submittedName>
        <fullName evidence="2">Heparanase-like protein 1</fullName>
    </submittedName>
</protein>
<dbReference type="GO" id="GO:0016020">
    <property type="term" value="C:membrane"/>
    <property type="evidence" value="ECO:0007669"/>
    <property type="project" value="InterPro"/>
</dbReference>
<dbReference type="Pfam" id="PF03662">
    <property type="entry name" value="Glyco_hydro_79n"/>
    <property type="match status" value="1"/>
</dbReference>
<evidence type="ECO:0000313" key="2">
    <source>
        <dbReference type="EMBL" id="TYK16699.1"/>
    </source>
</evidence>
<reference evidence="2 3" key="1">
    <citation type="submission" date="2019-08" db="EMBL/GenBank/DDBJ databases">
        <title>Draft genome sequences of two oriental melons (Cucumis melo L. var makuwa).</title>
        <authorList>
            <person name="Kwon S.-Y."/>
        </authorList>
    </citation>
    <scope>NUCLEOTIDE SEQUENCE [LARGE SCALE GENOMIC DNA]</scope>
    <source>
        <strain evidence="3">cv. Chang Bougi</strain>
        <tissue evidence="2">Leaf</tissue>
    </source>
</reference>
<dbReference type="GO" id="GO:0009505">
    <property type="term" value="C:plant-type cell wall"/>
    <property type="evidence" value="ECO:0007669"/>
    <property type="project" value="TreeGrafter"/>
</dbReference>
<feature type="chain" id="PRO_5022958128" evidence="1">
    <location>
        <begin position="22"/>
        <end position="328"/>
    </location>
</feature>
<evidence type="ECO:0000256" key="1">
    <source>
        <dbReference type="SAM" id="SignalP"/>
    </source>
</evidence>
<dbReference type="Proteomes" id="UP000321947">
    <property type="component" value="Unassembled WGS sequence"/>
</dbReference>
<comment type="caution">
    <text evidence="2">The sequence shown here is derived from an EMBL/GenBank/DDBJ whole genome shotgun (WGS) entry which is preliminary data.</text>
</comment>
<proteinExistence type="predicted"/>
<keyword evidence="1" id="KW-0732">Signal</keyword>
<dbReference type="GO" id="GO:0004566">
    <property type="term" value="F:beta-glucuronidase activity"/>
    <property type="evidence" value="ECO:0007669"/>
    <property type="project" value="TreeGrafter"/>
</dbReference>
<sequence length="328" mass="36946">MEYQIFLLILLVAFIPRTILAHNVTTGKIVVDGTTKIAETDENFICFTLDIWPHDECSQPNLCVWDSHASVLNLDLSLPILNKAVQAFKTLRIRVGGTLQDRLIYNIGEGFEGNCHPFEADDSLLFEFTEGCLYMERYLDQLGMASLYNTKVYCRQTLVGGFYSVLKAKTFVPTPDYYGALLFHRLMGPGVLKVYNKVSPYLRTYAHCSRKKSGISMLFINLSNTTEFTIKIKDHVNLSLLKRSKPKHDPSSNDNVGTTQREEYHLTPQNGLLRSSTVLLNGKTLELTKEGELPDLTPIYRDSNSSINIATWSIAFIVIPDFVAVGCN</sequence>
<dbReference type="AlphaFoldDB" id="A0A5D3D2F2"/>
<accession>A0A5D3D2F2</accession>
<dbReference type="PANTHER" id="PTHR14363:SF21">
    <property type="entry name" value="HEPARANASE-LIKE PROTEIN 1"/>
    <property type="match status" value="1"/>
</dbReference>
<feature type="signal peptide" evidence="1">
    <location>
        <begin position="1"/>
        <end position="21"/>
    </location>
</feature>
<evidence type="ECO:0000313" key="3">
    <source>
        <dbReference type="Proteomes" id="UP000321947"/>
    </source>
</evidence>
<dbReference type="Gene3D" id="3.20.20.80">
    <property type="entry name" value="Glycosidases"/>
    <property type="match status" value="1"/>
</dbReference>
<name>A0A5D3D2F2_CUCMM</name>
<gene>
    <name evidence="2" type="ORF">E5676_scaffold21G005320</name>
</gene>